<keyword evidence="3" id="KW-1185">Reference proteome</keyword>
<comment type="caution">
    <text evidence="2">The sequence shown here is derived from an EMBL/GenBank/DDBJ whole genome shotgun (WGS) entry which is preliminary data.</text>
</comment>
<evidence type="ECO:0000256" key="1">
    <source>
        <dbReference type="SAM" id="MobiDB-lite"/>
    </source>
</evidence>
<dbReference type="EMBL" id="LSSK01000029">
    <property type="protein sequence ID" value="OMH85910.1"/>
    <property type="molecule type" value="Genomic_DNA"/>
</dbReference>
<evidence type="ECO:0000313" key="2">
    <source>
        <dbReference type="EMBL" id="OMH85910.1"/>
    </source>
</evidence>
<evidence type="ECO:0000313" key="3">
    <source>
        <dbReference type="Proteomes" id="UP000188320"/>
    </source>
</evidence>
<dbReference type="Proteomes" id="UP000188320">
    <property type="component" value="Unassembled WGS sequence"/>
</dbReference>
<feature type="region of interest" description="Disordered" evidence="1">
    <location>
        <begin position="87"/>
        <end position="123"/>
    </location>
</feature>
<reference evidence="3" key="1">
    <citation type="submission" date="2017-01" db="EMBL/GenBank/DDBJ databases">
        <authorList>
            <person name="Wang Y."/>
            <person name="White M."/>
            <person name="Kvist S."/>
            <person name="Moncalvo J.-M."/>
        </authorList>
    </citation>
    <scope>NUCLEOTIDE SEQUENCE [LARGE SCALE GENOMIC DNA]</scope>
    <source>
        <strain evidence="3">COL-18-3</strain>
    </source>
</reference>
<protein>
    <submittedName>
        <fullName evidence="2">Uncharacterized protein</fullName>
    </submittedName>
</protein>
<accession>A0A1R1PY80</accession>
<name>A0A1R1PY80_ZANCU</name>
<sequence length="212" mass="24600">MLSFNDRLRFEKFFRGKRSEWMVLEQLNSAGNLTFKLYEFFSLLIRDDYKTPPKLWSVSVKRLNRMKNKDTKYSRSKDFYQQNKSSFTDFDNQKNRDPSSQSTFSIENKKTSAPLVRSSSLPTGSLEFDNKGDGHIPDPVSLGKYSGQKLEVSLTLLSCSCTHISELFVDKVMVPSFFEHIRMLDAHPAVNESDDEDYSWVSKILEFRSLSK</sequence>
<dbReference type="AlphaFoldDB" id="A0A1R1PY80"/>
<proteinExistence type="predicted"/>
<organism evidence="2 3">
    <name type="scientific">Zancudomyces culisetae</name>
    <name type="common">Gut fungus</name>
    <name type="synonym">Smittium culisetae</name>
    <dbReference type="NCBI Taxonomy" id="1213189"/>
    <lineage>
        <taxon>Eukaryota</taxon>
        <taxon>Fungi</taxon>
        <taxon>Fungi incertae sedis</taxon>
        <taxon>Zoopagomycota</taxon>
        <taxon>Kickxellomycotina</taxon>
        <taxon>Harpellomycetes</taxon>
        <taxon>Harpellales</taxon>
        <taxon>Legeriomycetaceae</taxon>
        <taxon>Zancudomyces</taxon>
    </lineage>
</organism>
<gene>
    <name evidence="2" type="ORF">AX774_g527</name>
</gene>